<dbReference type="InterPro" id="IPR036852">
    <property type="entry name" value="Peptidase_S8/S53_dom_sf"/>
</dbReference>
<dbReference type="PANTHER" id="PTHR43806">
    <property type="entry name" value="PEPTIDASE S8"/>
    <property type="match status" value="1"/>
</dbReference>
<dbReference type="InterPro" id="IPR015500">
    <property type="entry name" value="Peptidase_S8_subtilisin-rel"/>
</dbReference>
<dbReference type="Proteomes" id="UP000619238">
    <property type="component" value="Unassembled WGS sequence"/>
</dbReference>
<evidence type="ECO:0000259" key="6">
    <source>
        <dbReference type="Pfam" id="PF00082"/>
    </source>
</evidence>
<evidence type="ECO:0000256" key="3">
    <source>
        <dbReference type="ARBA" id="ARBA00022801"/>
    </source>
</evidence>
<evidence type="ECO:0000313" key="8">
    <source>
        <dbReference type="Proteomes" id="UP000619238"/>
    </source>
</evidence>
<dbReference type="PRINTS" id="PR00723">
    <property type="entry name" value="SUBTILISIN"/>
</dbReference>
<reference evidence="7 8" key="1">
    <citation type="submission" date="2020-07" db="EMBL/GenBank/DDBJ databases">
        <title>Description of Kordia aestuariivivens sp. nov., isolated from a tidal flat.</title>
        <authorList>
            <person name="Park S."/>
            <person name="Yoon J.-H."/>
        </authorList>
    </citation>
    <scope>NUCLEOTIDE SEQUENCE [LARGE SCALE GENOMIC DNA]</scope>
    <source>
        <strain evidence="7 8">YSTF-M3</strain>
    </source>
</reference>
<dbReference type="InterPro" id="IPR000209">
    <property type="entry name" value="Peptidase_S8/S53_dom"/>
</dbReference>
<dbReference type="Gene3D" id="3.40.50.200">
    <property type="entry name" value="Peptidase S8/S53 domain"/>
    <property type="match status" value="2"/>
</dbReference>
<name>A0ABR7Q4R9_9FLAO</name>
<proteinExistence type="inferred from homology"/>
<gene>
    <name evidence="7" type="ORF">H2O64_02665</name>
</gene>
<evidence type="ECO:0000256" key="4">
    <source>
        <dbReference type="ARBA" id="ARBA00022825"/>
    </source>
</evidence>
<feature type="active site" description="Charge relay system" evidence="5">
    <location>
        <position position="91"/>
    </location>
</feature>
<evidence type="ECO:0000313" key="7">
    <source>
        <dbReference type="EMBL" id="MBC8753557.1"/>
    </source>
</evidence>
<dbReference type="Pfam" id="PF00082">
    <property type="entry name" value="Peptidase_S8"/>
    <property type="match status" value="1"/>
</dbReference>
<dbReference type="EMBL" id="JACGWS010000001">
    <property type="protein sequence ID" value="MBC8753557.1"/>
    <property type="molecule type" value="Genomic_DNA"/>
</dbReference>
<keyword evidence="8" id="KW-1185">Reference proteome</keyword>
<dbReference type="RefSeq" id="WP_187560586.1">
    <property type="nucleotide sequence ID" value="NZ_JACGWS010000001.1"/>
</dbReference>
<keyword evidence="3 5" id="KW-0378">Hydrolase</keyword>
<dbReference type="PANTHER" id="PTHR43806:SF11">
    <property type="entry name" value="CEREVISIN-RELATED"/>
    <property type="match status" value="1"/>
</dbReference>
<dbReference type="SUPFAM" id="SSF52743">
    <property type="entry name" value="Subtilisin-like"/>
    <property type="match status" value="1"/>
</dbReference>
<keyword evidence="2 5" id="KW-0645">Protease</keyword>
<evidence type="ECO:0000256" key="2">
    <source>
        <dbReference type="ARBA" id="ARBA00022670"/>
    </source>
</evidence>
<feature type="domain" description="Peptidase S8/S53" evidence="6">
    <location>
        <begin position="83"/>
        <end position="510"/>
    </location>
</feature>
<organism evidence="7 8">
    <name type="scientific">Kordia aestuariivivens</name>
    <dbReference type="NCBI Taxonomy" id="2759037"/>
    <lineage>
        <taxon>Bacteria</taxon>
        <taxon>Pseudomonadati</taxon>
        <taxon>Bacteroidota</taxon>
        <taxon>Flavobacteriia</taxon>
        <taxon>Flavobacteriales</taxon>
        <taxon>Flavobacteriaceae</taxon>
        <taxon>Kordia</taxon>
    </lineage>
</organism>
<feature type="active site" description="Charge relay system" evidence="5">
    <location>
        <position position="310"/>
    </location>
</feature>
<dbReference type="InterPro" id="IPR050131">
    <property type="entry name" value="Peptidase_S8_subtilisin-like"/>
</dbReference>
<protein>
    <submittedName>
        <fullName evidence="7">S8 family serine peptidase</fullName>
    </submittedName>
</protein>
<comment type="similarity">
    <text evidence="1 5">Belongs to the peptidase S8 family.</text>
</comment>
<dbReference type="PROSITE" id="PS51892">
    <property type="entry name" value="SUBTILASE"/>
    <property type="match status" value="1"/>
</dbReference>
<comment type="caution">
    <text evidence="7">The sequence shown here is derived from an EMBL/GenBank/DDBJ whole genome shotgun (WGS) entry which is preliminary data.</text>
</comment>
<feature type="active site" description="Charge relay system" evidence="5">
    <location>
        <position position="478"/>
    </location>
</feature>
<sequence>MFLSRPYLLIFLICFFGCVNSKLTKQNYTEKLIFVDSVISKKNKFTDANLENWHHKDIMKDTIPGISIEKAYEKLLSNKKEKKKIVVALIDSELDIDHEDLKNQIWFNKNEIPNNGIDDDENGYVDDINGWNYIGTNLKDEVPYTSLSSTRIIKKYKSKFKDLPIEKIDSKDIKHYKKYLDALRIYNLEMKIRNDDIAMYNRMIKKHNAADKFLDSVFKGNYSLKQLDSLKNVSDKKEKTYDHANNMHYYLKYDYNPNWLNNQIIYQTKAINTLLSFDYNDRSTTNDDPYNLQDISYGNNNIQGTRKLKHATKVASILGASRGNNIGIDGIIDSIKIMSLGVTAAGDEFDKDIALAIRYAVDNGATIINMSIGRELSLYPEWVDDAMKYAASKDVLIITSAGNNGYNLDEKTNYPNDSYDSKEFITNFIKVGSISYKLDSTLVNNYSNYGKKEVDVFAPGTAIYTNTRSNPSFTSGTSYSTPIVTGIAALIRAYYPNLSAAEVKEIILKSGIELDVLVFKPFPDGEKKDPKKVPFSSLSKSGKIVNAYNALLMAEEVSKKKKK</sequence>
<accession>A0ABR7Q4R9</accession>
<evidence type="ECO:0000256" key="1">
    <source>
        <dbReference type="ARBA" id="ARBA00011073"/>
    </source>
</evidence>
<dbReference type="InterPro" id="IPR023828">
    <property type="entry name" value="Peptidase_S8_Ser-AS"/>
</dbReference>
<evidence type="ECO:0000256" key="5">
    <source>
        <dbReference type="PROSITE-ProRule" id="PRU01240"/>
    </source>
</evidence>
<dbReference type="PROSITE" id="PS00138">
    <property type="entry name" value="SUBTILASE_SER"/>
    <property type="match status" value="1"/>
</dbReference>
<keyword evidence="4 5" id="KW-0720">Serine protease</keyword>